<feature type="compositionally biased region" description="Low complexity" evidence="5">
    <location>
        <begin position="130"/>
        <end position="164"/>
    </location>
</feature>
<organism evidence="7 8">
    <name type="scientific">Thyridium curvatum</name>
    <dbReference type="NCBI Taxonomy" id="1093900"/>
    <lineage>
        <taxon>Eukaryota</taxon>
        <taxon>Fungi</taxon>
        <taxon>Dikarya</taxon>
        <taxon>Ascomycota</taxon>
        <taxon>Pezizomycotina</taxon>
        <taxon>Sordariomycetes</taxon>
        <taxon>Sordariomycetidae</taxon>
        <taxon>Thyridiales</taxon>
        <taxon>Thyridiaceae</taxon>
        <taxon>Thyridium</taxon>
    </lineage>
</organism>
<dbReference type="AlphaFoldDB" id="A0A507BAS5"/>
<gene>
    <name evidence="7" type="ORF">E0L32_003584</name>
</gene>
<dbReference type="InParanoid" id="A0A507BAS5"/>
<protein>
    <submittedName>
        <fullName evidence="7">Uncharacterized protein</fullName>
    </submittedName>
</protein>
<dbReference type="EMBL" id="SKBQ01000016">
    <property type="protein sequence ID" value="TPX16643.1"/>
    <property type="molecule type" value="Genomic_DNA"/>
</dbReference>
<dbReference type="GO" id="GO:0016020">
    <property type="term" value="C:membrane"/>
    <property type="evidence" value="ECO:0007669"/>
    <property type="project" value="UniProtKB-SubCell"/>
</dbReference>
<comment type="caution">
    <text evidence="7">The sequence shown here is derived from an EMBL/GenBank/DDBJ whole genome shotgun (WGS) entry which is preliminary data.</text>
</comment>
<dbReference type="RefSeq" id="XP_030998354.1">
    <property type="nucleotide sequence ID" value="XM_031137900.1"/>
</dbReference>
<sequence>MPSPIEDLELACPSGGKFYICDKAKFQFLGCCTSDPCTDGSGNCPQGNLRTSTFRKDKNTYDRIQPQLCAAPYSGATYWFTCLNEGLSVQPFLGCCKTPPCSSGGCPQDSLVAARLHDDSYKKAMFLSPTATSGSAKPSSTTSSTTSAGSTTTAAASAPAVTPGQESTADHGQLPTGAIIGISVGVAAVVLVAVGFLLYKCGWRQSGRREEERHVMPMPSAAGSEPYQPYQGKIESPYKGDLDRLSASLAGYLLTYLPDSFASSPTAVNFSQSPYSDQRELTPHRPPSSMAGSPGMSWVGTDSGRVSCASSAATHGWAGGGGPQSWHLSGVPETAAARYSYDPAELPATRPTEPAVELPTSETGMSYHSRGPNR</sequence>
<evidence type="ECO:0000256" key="2">
    <source>
        <dbReference type="ARBA" id="ARBA00022692"/>
    </source>
</evidence>
<dbReference type="GO" id="GO:0071944">
    <property type="term" value="C:cell periphery"/>
    <property type="evidence" value="ECO:0007669"/>
    <property type="project" value="UniProtKB-ARBA"/>
</dbReference>
<name>A0A507BAS5_9PEZI</name>
<dbReference type="OrthoDB" id="3692311at2759"/>
<feature type="region of interest" description="Disordered" evidence="5">
    <location>
        <begin position="130"/>
        <end position="170"/>
    </location>
</feature>
<evidence type="ECO:0000256" key="6">
    <source>
        <dbReference type="SAM" id="Phobius"/>
    </source>
</evidence>
<dbReference type="PANTHER" id="PTHR15549">
    <property type="entry name" value="PAIRED IMMUNOGLOBULIN-LIKE TYPE 2 RECEPTOR"/>
    <property type="match status" value="1"/>
</dbReference>
<evidence type="ECO:0000256" key="3">
    <source>
        <dbReference type="ARBA" id="ARBA00022989"/>
    </source>
</evidence>
<comment type="subcellular location">
    <subcellularLocation>
        <location evidence="1">Membrane</location>
        <topology evidence="1">Single-pass membrane protein</topology>
    </subcellularLocation>
</comment>
<reference evidence="7 8" key="1">
    <citation type="submission" date="2019-06" db="EMBL/GenBank/DDBJ databases">
        <title>Draft genome sequence of the filamentous fungus Phialemoniopsis curvata isolated from diesel fuel.</title>
        <authorList>
            <person name="Varaljay V.A."/>
            <person name="Lyon W.J."/>
            <person name="Crouch A.L."/>
            <person name="Drake C.E."/>
            <person name="Hollomon J.M."/>
            <person name="Nadeau L.J."/>
            <person name="Nunn H.S."/>
            <person name="Stevenson B.S."/>
            <person name="Bojanowski C.L."/>
            <person name="Crookes-Goodson W.J."/>
        </authorList>
    </citation>
    <scope>NUCLEOTIDE SEQUENCE [LARGE SCALE GENOMIC DNA]</scope>
    <source>
        <strain evidence="7 8">D216</strain>
    </source>
</reference>
<evidence type="ECO:0000256" key="4">
    <source>
        <dbReference type="ARBA" id="ARBA00023136"/>
    </source>
</evidence>
<dbReference type="Proteomes" id="UP000319257">
    <property type="component" value="Unassembled WGS sequence"/>
</dbReference>
<dbReference type="InterPro" id="IPR051694">
    <property type="entry name" value="Immunoregulatory_rcpt-like"/>
</dbReference>
<proteinExistence type="predicted"/>
<dbReference type="STRING" id="1093900.A0A507BAS5"/>
<feature type="region of interest" description="Disordered" evidence="5">
    <location>
        <begin position="272"/>
        <end position="294"/>
    </location>
</feature>
<evidence type="ECO:0000313" key="8">
    <source>
        <dbReference type="Proteomes" id="UP000319257"/>
    </source>
</evidence>
<feature type="transmembrane region" description="Helical" evidence="6">
    <location>
        <begin position="178"/>
        <end position="199"/>
    </location>
</feature>
<keyword evidence="2 6" id="KW-0812">Transmembrane</keyword>
<evidence type="ECO:0000256" key="1">
    <source>
        <dbReference type="ARBA" id="ARBA00004167"/>
    </source>
</evidence>
<feature type="region of interest" description="Disordered" evidence="5">
    <location>
        <begin position="343"/>
        <end position="374"/>
    </location>
</feature>
<dbReference type="PANTHER" id="PTHR15549:SF30">
    <property type="entry name" value="MID2 DOMAIN-CONTAINING PROTEIN"/>
    <property type="match status" value="1"/>
</dbReference>
<keyword evidence="3 6" id="KW-1133">Transmembrane helix</keyword>
<keyword evidence="8" id="KW-1185">Reference proteome</keyword>
<accession>A0A507BAS5</accession>
<keyword evidence="4 6" id="KW-0472">Membrane</keyword>
<evidence type="ECO:0000313" key="7">
    <source>
        <dbReference type="EMBL" id="TPX16643.1"/>
    </source>
</evidence>
<dbReference type="GeneID" id="41971031"/>
<evidence type="ECO:0000256" key="5">
    <source>
        <dbReference type="SAM" id="MobiDB-lite"/>
    </source>
</evidence>